<reference evidence="3" key="1">
    <citation type="journal article" date="2011" name="Genome Res.">
        <title>Phylogeny-wide analysis of social amoeba genomes highlights ancient origins for complex intercellular communication.</title>
        <authorList>
            <person name="Heidel A.J."/>
            <person name="Lawal H.M."/>
            <person name="Felder M."/>
            <person name="Schilde C."/>
            <person name="Helps N.R."/>
            <person name="Tunggal B."/>
            <person name="Rivero F."/>
            <person name="John U."/>
            <person name="Schleicher M."/>
            <person name="Eichinger L."/>
            <person name="Platzer M."/>
            <person name="Noegel A.A."/>
            <person name="Schaap P."/>
            <person name="Gloeckner G."/>
        </authorList>
    </citation>
    <scope>NUCLEOTIDE SEQUENCE [LARGE SCALE GENOMIC DNA]</scope>
    <source>
        <strain evidence="3">SH3</strain>
    </source>
</reference>
<protein>
    <submittedName>
        <fullName evidence="2">Uncharacterized protein</fullName>
    </submittedName>
</protein>
<dbReference type="OMA" id="KEWRVRM"/>
<proteinExistence type="predicted"/>
<keyword evidence="3" id="KW-1185">Reference proteome</keyword>
<organism evidence="2 3">
    <name type="scientific">Cavenderia fasciculata</name>
    <name type="common">Slime mold</name>
    <name type="synonym">Dictyostelium fasciculatum</name>
    <dbReference type="NCBI Taxonomy" id="261658"/>
    <lineage>
        <taxon>Eukaryota</taxon>
        <taxon>Amoebozoa</taxon>
        <taxon>Evosea</taxon>
        <taxon>Eumycetozoa</taxon>
        <taxon>Dictyostelia</taxon>
        <taxon>Acytosteliales</taxon>
        <taxon>Cavenderiaceae</taxon>
        <taxon>Cavenderia</taxon>
    </lineage>
</organism>
<dbReference type="Proteomes" id="UP000007797">
    <property type="component" value="Unassembled WGS sequence"/>
</dbReference>
<dbReference type="GeneID" id="14869959"/>
<dbReference type="KEGG" id="dfa:DFA_08373"/>
<evidence type="ECO:0000256" key="1">
    <source>
        <dbReference type="SAM" id="Phobius"/>
    </source>
</evidence>
<dbReference type="AlphaFoldDB" id="F4Q5W9"/>
<gene>
    <name evidence="2" type="ORF">DFA_08373</name>
</gene>
<keyword evidence="1" id="KW-1133">Transmembrane helix</keyword>
<feature type="transmembrane region" description="Helical" evidence="1">
    <location>
        <begin position="68"/>
        <end position="90"/>
    </location>
</feature>
<keyword evidence="1" id="KW-0472">Membrane</keyword>
<dbReference type="RefSeq" id="XP_004355862.1">
    <property type="nucleotide sequence ID" value="XM_004355809.1"/>
</dbReference>
<name>F4Q5W9_CACFS</name>
<keyword evidence="1" id="KW-0812">Transmembrane</keyword>
<dbReference type="EMBL" id="GL883021">
    <property type="protein sequence ID" value="EGG17378.1"/>
    <property type="molecule type" value="Genomic_DNA"/>
</dbReference>
<evidence type="ECO:0000313" key="3">
    <source>
        <dbReference type="Proteomes" id="UP000007797"/>
    </source>
</evidence>
<dbReference type="OrthoDB" id="2014058at2759"/>
<evidence type="ECO:0000313" key="2">
    <source>
        <dbReference type="EMBL" id="EGG17378.1"/>
    </source>
</evidence>
<accession>F4Q5W9</accession>
<sequence>MYKSLLSRTSSLVSKQATMITRAGHRKPITFPGGKYDGELNERFDEHPDMMTPDEDAWADKNVTPSGALAYFGGFAAFLFGVGLTCYMFGSPLHKEVVERDMPFNQLYLEYGGDPNKVDTLDEKAWRVRMGDRQAIFRQRHSI</sequence>